<feature type="domain" description="NAD-dependent epimerase/dehydratase" evidence="1">
    <location>
        <begin position="51"/>
        <end position="203"/>
    </location>
</feature>
<dbReference type="RefSeq" id="XP_018735276.1">
    <property type="nucleotide sequence ID" value="XM_018877922.1"/>
</dbReference>
<dbReference type="InterPro" id="IPR001509">
    <property type="entry name" value="Epimerase_deHydtase"/>
</dbReference>
<organism evidence="2 3">
    <name type="scientific">Sugiyamaella lignohabitans</name>
    <dbReference type="NCBI Taxonomy" id="796027"/>
    <lineage>
        <taxon>Eukaryota</taxon>
        <taxon>Fungi</taxon>
        <taxon>Dikarya</taxon>
        <taxon>Ascomycota</taxon>
        <taxon>Saccharomycotina</taxon>
        <taxon>Dipodascomycetes</taxon>
        <taxon>Dipodascales</taxon>
        <taxon>Trichomonascaceae</taxon>
        <taxon>Sugiyamaella</taxon>
    </lineage>
</organism>
<dbReference type="PANTHER" id="PTHR12126:SF11">
    <property type="entry name" value="NADH DEHYDROGENASE [UBIQUINONE] 1 ALPHA SUBCOMPLEX SUBUNIT 9, MITOCHONDRIAL"/>
    <property type="match status" value="1"/>
</dbReference>
<dbReference type="OrthoDB" id="275457at2759"/>
<dbReference type="AlphaFoldDB" id="A0A167DDP7"/>
<dbReference type="KEGG" id="slb:AWJ20_1071"/>
<dbReference type="EMBL" id="CP014501">
    <property type="protein sequence ID" value="ANB12799.1"/>
    <property type="molecule type" value="Genomic_DNA"/>
</dbReference>
<accession>A0A167DDP7</accession>
<dbReference type="GeneID" id="30032833"/>
<evidence type="ECO:0000313" key="2">
    <source>
        <dbReference type="EMBL" id="ANB12799.1"/>
    </source>
</evidence>
<name>A0A167DDP7_9ASCO</name>
<dbReference type="CDD" id="cd05271">
    <property type="entry name" value="NDUFA9_like_SDR_a"/>
    <property type="match status" value="1"/>
</dbReference>
<evidence type="ECO:0000313" key="3">
    <source>
        <dbReference type="Proteomes" id="UP000189580"/>
    </source>
</evidence>
<protein>
    <submittedName>
        <fullName evidence="2">Putative mitochondrial Complex I, 40kd subunit</fullName>
    </submittedName>
</protein>
<dbReference type="SUPFAM" id="SSF51735">
    <property type="entry name" value="NAD(P)-binding Rossmann-fold domains"/>
    <property type="match status" value="1"/>
</dbReference>
<dbReference type="GO" id="GO:0005739">
    <property type="term" value="C:mitochondrion"/>
    <property type="evidence" value="ECO:0007669"/>
    <property type="project" value="TreeGrafter"/>
</dbReference>
<dbReference type="InterPro" id="IPR051207">
    <property type="entry name" value="ComplexI_NDUFA9_subunit"/>
</dbReference>
<gene>
    <name evidence="2" type="ORF">AWJ20_1071</name>
</gene>
<evidence type="ECO:0000259" key="1">
    <source>
        <dbReference type="Pfam" id="PF01370"/>
    </source>
</evidence>
<proteinExistence type="predicted"/>
<dbReference type="Gene3D" id="3.40.50.720">
    <property type="entry name" value="NAD(P)-binding Rossmann-like Domain"/>
    <property type="match status" value="1"/>
</dbReference>
<dbReference type="GO" id="GO:0044877">
    <property type="term" value="F:protein-containing complex binding"/>
    <property type="evidence" value="ECO:0007669"/>
    <property type="project" value="TreeGrafter"/>
</dbReference>
<dbReference type="Pfam" id="PF01370">
    <property type="entry name" value="Epimerase"/>
    <property type="match status" value="1"/>
</dbReference>
<reference evidence="2 3" key="1">
    <citation type="submission" date="2016-02" db="EMBL/GenBank/DDBJ databases">
        <title>Complete genome sequence and transcriptome regulation of the pentose utilising yeast Sugiyamaella lignohabitans.</title>
        <authorList>
            <person name="Bellasio M."/>
            <person name="Peymann A."/>
            <person name="Valli M."/>
            <person name="Sipitzky M."/>
            <person name="Graf A."/>
            <person name="Sauer M."/>
            <person name="Marx H."/>
            <person name="Mattanovich D."/>
        </authorList>
    </citation>
    <scope>NUCLEOTIDE SEQUENCE [LARGE SCALE GENOMIC DNA]</scope>
    <source>
        <strain evidence="2 3">CBS 10342</strain>
    </source>
</reference>
<dbReference type="InterPro" id="IPR036291">
    <property type="entry name" value="NAD(P)-bd_dom_sf"/>
</dbReference>
<dbReference type="Proteomes" id="UP000189580">
    <property type="component" value="Chromosome a"/>
</dbReference>
<keyword evidence="3" id="KW-1185">Reference proteome</keyword>
<sequence>MTVSAIGSSIGRRGIQTFENLDSQVNITRTGKTLITQGTGGRSSRTGYTATVFGAPGFLGTVLTAKLARQGTITVAPFREEIHKRHLKVTGDLGVVNFMEWDIRNIKSIEDSVKHSDIVYNLVGRNYTTKNFSYHDVNVEGAKRIAEAVKKFNVPRLVHVSSHSVDPNSASEFYRTKALGEEVVRDIIPDATIVRPGPMYGLGDKFLNKLAQQKYVLLPNEGKETFYPTLVNDVATALEKIGYDDSTAGKTFELNGPKLYTKSELLDAIRDATKNEIKDVNISKGAYQAISKLAQNLFWATTSPDEIERMFIDQVVDKNALGFGDLGITPKSLESRILHLLRFHRSNVYLHETVEAEAARKKDEETYTNIIDRL</sequence>
<dbReference type="PANTHER" id="PTHR12126">
    <property type="entry name" value="NADH-UBIQUINONE OXIDOREDUCTASE 39 KDA SUBUNIT-RELATED"/>
    <property type="match status" value="1"/>
</dbReference>